<keyword evidence="3 4" id="KW-0862">Zinc</keyword>
<feature type="compositionally biased region" description="Acidic residues" evidence="5">
    <location>
        <begin position="200"/>
        <end position="210"/>
    </location>
</feature>
<dbReference type="InterPro" id="IPR000571">
    <property type="entry name" value="Znf_CCCH"/>
</dbReference>
<dbReference type="PROSITE" id="PS50103">
    <property type="entry name" value="ZF_C3H1"/>
    <property type="match status" value="2"/>
</dbReference>
<feature type="compositionally biased region" description="Basic and acidic residues" evidence="5">
    <location>
        <begin position="294"/>
        <end position="310"/>
    </location>
</feature>
<dbReference type="Pfam" id="PF10453">
    <property type="entry name" value="NUFIP1"/>
    <property type="match status" value="1"/>
</dbReference>
<name>A0A0D2ALW3_9PEZI</name>
<gene>
    <name evidence="7" type="ORF">PV09_01691</name>
</gene>
<feature type="zinc finger region" description="C3H1-type" evidence="4">
    <location>
        <begin position="491"/>
        <end position="519"/>
    </location>
</feature>
<feature type="compositionally biased region" description="Pro residues" evidence="5">
    <location>
        <begin position="1"/>
        <end position="16"/>
    </location>
</feature>
<evidence type="ECO:0000259" key="6">
    <source>
        <dbReference type="PROSITE" id="PS50103"/>
    </source>
</evidence>
<dbReference type="InterPro" id="IPR041367">
    <property type="entry name" value="Znf-CCCH_4"/>
</dbReference>
<feature type="region of interest" description="Disordered" evidence="5">
    <location>
        <begin position="251"/>
        <end position="323"/>
    </location>
</feature>
<dbReference type="VEuPathDB" id="FungiDB:PV09_01691"/>
<organism evidence="7 8">
    <name type="scientific">Verruconis gallopava</name>
    <dbReference type="NCBI Taxonomy" id="253628"/>
    <lineage>
        <taxon>Eukaryota</taxon>
        <taxon>Fungi</taxon>
        <taxon>Dikarya</taxon>
        <taxon>Ascomycota</taxon>
        <taxon>Pezizomycotina</taxon>
        <taxon>Dothideomycetes</taxon>
        <taxon>Pleosporomycetidae</taxon>
        <taxon>Venturiales</taxon>
        <taxon>Sympoventuriaceae</taxon>
        <taxon>Verruconis</taxon>
    </lineage>
</organism>
<dbReference type="InterPro" id="IPR039136">
    <property type="entry name" value="NUFIP1-like"/>
</dbReference>
<feature type="compositionally biased region" description="Polar residues" evidence="5">
    <location>
        <begin position="168"/>
        <end position="181"/>
    </location>
</feature>
<evidence type="ECO:0000256" key="4">
    <source>
        <dbReference type="PROSITE-ProRule" id="PRU00723"/>
    </source>
</evidence>
<keyword evidence="1 4" id="KW-0479">Metal-binding</keyword>
<dbReference type="PANTHER" id="PTHR13309:SF0">
    <property type="entry name" value="FMR1-INTERACTING PROTEIN NUFIP1"/>
    <property type="match status" value="1"/>
</dbReference>
<accession>A0A0D2ALW3</accession>
<proteinExistence type="predicted"/>
<dbReference type="GO" id="GO:0008270">
    <property type="term" value="F:zinc ion binding"/>
    <property type="evidence" value="ECO:0007669"/>
    <property type="project" value="UniProtKB-KW"/>
</dbReference>
<dbReference type="PANTHER" id="PTHR13309">
    <property type="entry name" value="NUCLEAR FRAGILE X MENTAL RETARDATION PROTEIN INTERACTING PROTEIN 1"/>
    <property type="match status" value="1"/>
</dbReference>
<dbReference type="Gene3D" id="4.10.1000.10">
    <property type="entry name" value="Zinc finger, CCCH-type"/>
    <property type="match status" value="1"/>
</dbReference>
<dbReference type="GO" id="GO:0003723">
    <property type="term" value="F:RNA binding"/>
    <property type="evidence" value="ECO:0007669"/>
    <property type="project" value="InterPro"/>
</dbReference>
<dbReference type="RefSeq" id="XP_016217632.1">
    <property type="nucleotide sequence ID" value="XM_016354620.1"/>
</dbReference>
<dbReference type="Gene3D" id="6.10.250.3220">
    <property type="match status" value="1"/>
</dbReference>
<feature type="compositionally biased region" description="Polar residues" evidence="5">
    <location>
        <begin position="89"/>
        <end position="105"/>
    </location>
</feature>
<feature type="compositionally biased region" description="Low complexity" evidence="5">
    <location>
        <begin position="256"/>
        <end position="269"/>
    </location>
</feature>
<reference evidence="7 8" key="1">
    <citation type="submission" date="2015-01" db="EMBL/GenBank/DDBJ databases">
        <title>The Genome Sequence of Ochroconis gallopava CBS43764.</title>
        <authorList>
            <consortium name="The Broad Institute Genomics Platform"/>
            <person name="Cuomo C."/>
            <person name="de Hoog S."/>
            <person name="Gorbushina A."/>
            <person name="Stielow B."/>
            <person name="Teixiera M."/>
            <person name="Abouelleil A."/>
            <person name="Chapman S.B."/>
            <person name="Priest M."/>
            <person name="Young S.K."/>
            <person name="Wortman J."/>
            <person name="Nusbaum C."/>
            <person name="Birren B."/>
        </authorList>
    </citation>
    <scope>NUCLEOTIDE SEQUENCE [LARGE SCALE GENOMIC DNA]</scope>
    <source>
        <strain evidence="7 8">CBS 43764</strain>
    </source>
</reference>
<dbReference type="GO" id="GO:0005634">
    <property type="term" value="C:nucleus"/>
    <property type="evidence" value="ECO:0007669"/>
    <property type="project" value="TreeGrafter"/>
</dbReference>
<evidence type="ECO:0000313" key="7">
    <source>
        <dbReference type="EMBL" id="KIW07763.1"/>
    </source>
</evidence>
<dbReference type="EMBL" id="KN847532">
    <property type="protein sequence ID" value="KIW07763.1"/>
    <property type="molecule type" value="Genomic_DNA"/>
</dbReference>
<evidence type="ECO:0000256" key="3">
    <source>
        <dbReference type="ARBA" id="ARBA00022833"/>
    </source>
</evidence>
<protein>
    <recommendedName>
        <fullName evidence="6">C3H1-type domain-containing protein</fullName>
    </recommendedName>
</protein>
<dbReference type="GO" id="GO:0000492">
    <property type="term" value="P:box C/D snoRNP assembly"/>
    <property type="evidence" value="ECO:0007669"/>
    <property type="project" value="TreeGrafter"/>
</dbReference>
<feature type="domain" description="C3H1-type" evidence="6">
    <location>
        <begin position="491"/>
        <end position="519"/>
    </location>
</feature>
<keyword evidence="2 4" id="KW-0863">Zinc-finger</keyword>
<dbReference type="HOGENOM" id="CLU_030447_0_0_1"/>
<evidence type="ECO:0000313" key="8">
    <source>
        <dbReference type="Proteomes" id="UP000053259"/>
    </source>
</evidence>
<dbReference type="Pfam" id="PF00642">
    <property type="entry name" value="zf-CCCH"/>
    <property type="match status" value="1"/>
</dbReference>
<evidence type="ECO:0000256" key="1">
    <source>
        <dbReference type="ARBA" id="ARBA00022723"/>
    </source>
</evidence>
<feature type="compositionally biased region" description="Acidic residues" evidence="5">
    <location>
        <begin position="424"/>
        <end position="447"/>
    </location>
</feature>
<dbReference type="InterPro" id="IPR036855">
    <property type="entry name" value="Znf_CCCH_sf"/>
</dbReference>
<feature type="region of interest" description="Disordered" evidence="5">
    <location>
        <begin position="407"/>
        <end position="471"/>
    </location>
</feature>
<feature type="zinc finger region" description="C3H1-type" evidence="4">
    <location>
        <begin position="468"/>
        <end position="489"/>
    </location>
</feature>
<evidence type="ECO:0000256" key="5">
    <source>
        <dbReference type="SAM" id="MobiDB-lite"/>
    </source>
</evidence>
<dbReference type="InParanoid" id="A0A0D2ALW3"/>
<feature type="compositionally biased region" description="Basic and acidic residues" evidence="5">
    <location>
        <begin position="275"/>
        <end position="286"/>
    </location>
</feature>
<dbReference type="AlphaFoldDB" id="A0A0D2ALW3"/>
<dbReference type="OrthoDB" id="273070at2759"/>
<keyword evidence="8" id="KW-1185">Reference proteome</keyword>
<feature type="domain" description="C3H1-type" evidence="6">
    <location>
        <begin position="468"/>
        <end position="489"/>
    </location>
</feature>
<dbReference type="Pfam" id="PF18044">
    <property type="entry name" value="zf-CCCH_4"/>
    <property type="match status" value="1"/>
</dbReference>
<dbReference type="GeneID" id="27309664"/>
<feature type="compositionally biased region" description="Polar residues" evidence="5">
    <location>
        <begin position="54"/>
        <end position="74"/>
    </location>
</feature>
<sequence>MSGFSFPPPPPPPPAPSATGQQAPHGNRADSSSRGARGRGRGISRGSFQRVAYHQQSSVPAQRSQTVAPTSWHQLRSPPEPLNRLGNDGYQNHSVHSQHSQNTSLGYGHQGQIPHGIAIRPGVKRTHKQAFDKGHTKQATQKLESRPKVPAAPAVPSFGFSLPAKASAEQTLIENEQNSSQKKQRKTNFLGLTPRGETRDESDEDVDEEASFAQGSQTISIQHRGRSIELKTAADVAAWIAERKKQYPTQARIAMKKAAQGAAQQKAQGEGSMEEPGHFKGKERTVKAKRKERNPKGEESDKFANNEDHPSQPAFEATNDQGDPRMRIAFLEEQLRQAREALARGSTALTEDTMFQSTAQLVNHRKPETAQESSDISLGEITPLFSTSTSSTKDITKHEESKKVLGLIYSSEDGEPVNSTSESSSEEPSSDSDDSDVDSDSDSDTPPEEISAKANHPINVPPPRRKEPNKAQVCKQFANTGRCKYGEKCTRSHYAVCKYFAKHGRCKYGDKCRLSHDVTPNTGKGGATSRDRTKIMSLRERMFEQEQRKAAELGVLVIKHFGDKGFFQEM</sequence>
<feature type="region of interest" description="Disordered" evidence="5">
    <location>
        <begin position="1"/>
        <end position="222"/>
    </location>
</feature>
<dbReference type="SMART" id="SM00356">
    <property type="entry name" value="ZnF_C3H1"/>
    <property type="match status" value="2"/>
</dbReference>
<dbReference type="InterPro" id="IPR019496">
    <property type="entry name" value="NUFIP1_cons_dom"/>
</dbReference>
<dbReference type="STRING" id="253628.A0A0D2ALW3"/>
<evidence type="ECO:0000256" key="2">
    <source>
        <dbReference type="ARBA" id="ARBA00022771"/>
    </source>
</evidence>
<dbReference type="SUPFAM" id="SSF90229">
    <property type="entry name" value="CCCH zinc finger"/>
    <property type="match status" value="2"/>
</dbReference>
<dbReference type="Proteomes" id="UP000053259">
    <property type="component" value="Unassembled WGS sequence"/>
</dbReference>